<feature type="signal peptide" evidence="2">
    <location>
        <begin position="1"/>
        <end position="45"/>
    </location>
</feature>
<dbReference type="PANTHER" id="PTHR37981:SF1">
    <property type="entry name" value="SGNH HYDROLASE-TYPE ESTERASE DOMAIN-CONTAINING PROTEIN"/>
    <property type="match status" value="1"/>
</dbReference>
<protein>
    <submittedName>
        <fullName evidence="4">SGNH/GDSL hydrolase family protein</fullName>
    </submittedName>
</protein>
<evidence type="ECO:0000256" key="1">
    <source>
        <dbReference type="SAM" id="MobiDB-lite"/>
    </source>
</evidence>
<sequence>MDIPLAAPGRRRRLDRTTARPRRALRRGAAAALVACALAPVPAHAAEPLTAASTAAAPIHYVALGDSAAAGPLIPGPDPNLACLRSTRNYPRVVADALGAELTDATCSGAEIEDFTGRQHGFLPPQFDALSPTTDLVTLTIGGNDVDLVGAAVSCLNALPEPIGRSCAEKYTAHGDELATRIDGISGDLDAALEGIAARAPHAKVVVAGYGTYVRPGGCYPKEPIWGRDADYIQSNVDRLSDLLRERAVAHGAEFVDIGAVSEGHDVCAAPQDKYLEGVLPTSVAAPLHPNARGMAAFGRAIADAVRDGAGSTAAEVRADA</sequence>
<name>A0ABP6S017_9PSEU</name>
<dbReference type="Gene3D" id="3.40.50.1110">
    <property type="entry name" value="SGNH hydrolase"/>
    <property type="match status" value="1"/>
</dbReference>
<evidence type="ECO:0000259" key="3">
    <source>
        <dbReference type="Pfam" id="PF13472"/>
    </source>
</evidence>
<organism evidence="4 5">
    <name type="scientific">Saccharopolyspora gregorii</name>
    <dbReference type="NCBI Taxonomy" id="33914"/>
    <lineage>
        <taxon>Bacteria</taxon>
        <taxon>Bacillati</taxon>
        <taxon>Actinomycetota</taxon>
        <taxon>Actinomycetes</taxon>
        <taxon>Pseudonocardiales</taxon>
        <taxon>Pseudonocardiaceae</taxon>
        <taxon>Saccharopolyspora</taxon>
    </lineage>
</organism>
<dbReference type="InterPro" id="IPR036514">
    <property type="entry name" value="SGNH_hydro_sf"/>
</dbReference>
<dbReference type="EMBL" id="BAAAYK010000038">
    <property type="protein sequence ID" value="GAA3364582.1"/>
    <property type="molecule type" value="Genomic_DNA"/>
</dbReference>
<feature type="region of interest" description="Disordered" evidence="1">
    <location>
        <begin position="1"/>
        <end position="21"/>
    </location>
</feature>
<reference evidence="5" key="1">
    <citation type="journal article" date="2019" name="Int. J. Syst. Evol. Microbiol.">
        <title>The Global Catalogue of Microorganisms (GCM) 10K type strain sequencing project: providing services to taxonomists for standard genome sequencing and annotation.</title>
        <authorList>
            <consortium name="The Broad Institute Genomics Platform"/>
            <consortium name="The Broad Institute Genome Sequencing Center for Infectious Disease"/>
            <person name="Wu L."/>
            <person name="Ma J."/>
        </authorList>
    </citation>
    <scope>NUCLEOTIDE SEQUENCE [LARGE SCALE GENOMIC DNA]</scope>
    <source>
        <strain evidence="5">JCM 9687</strain>
    </source>
</reference>
<keyword evidence="2" id="KW-0732">Signal</keyword>
<dbReference type="InterPro" id="IPR013830">
    <property type="entry name" value="SGNH_hydro"/>
</dbReference>
<proteinExistence type="predicted"/>
<keyword evidence="5" id="KW-1185">Reference proteome</keyword>
<feature type="compositionally biased region" description="Basic residues" evidence="1">
    <location>
        <begin position="9"/>
        <end position="21"/>
    </location>
</feature>
<dbReference type="SUPFAM" id="SSF52266">
    <property type="entry name" value="SGNH hydrolase"/>
    <property type="match status" value="1"/>
</dbReference>
<dbReference type="PANTHER" id="PTHR37981">
    <property type="entry name" value="LIPASE 2"/>
    <property type="match status" value="1"/>
</dbReference>
<gene>
    <name evidence="4" type="ORF">GCM10020366_61020</name>
</gene>
<evidence type="ECO:0000313" key="5">
    <source>
        <dbReference type="Proteomes" id="UP001500483"/>
    </source>
</evidence>
<dbReference type="InterPro" id="IPR037460">
    <property type="entry name" value="SEST-like"/>
</dbReference>
<comment type="caution">
    <text evidence="4">The sequence shown here is derived from an EMBL/GenBank/DDBJ whole genome shotgun (WGS) entry which is preliminary data.</text>
</comment>
<evidence type="ECO:0000256" key="2">
    <source>
        <dbReference type="SAM" id="SignalP"/>
    </source>
</evidence>
<dbReference type="CDD" id="cd01823">
    <property type="entry name" value="SEST_like"/>
    <property type="match status" value="1"/>
</dbReference>
<dbReference type="Pfam" id="PF13472">
    <property type="entry name" value="Lipase_GDSL_2"/>
    <property type="match status" value="1"/>
</dbReference>
<dbReference type="RefSeq" id="WP_258344340.1">
    <property type="nucleotide sequence ID" value="NZ_BAAAYK010000038.1"/>
</dbReference>
<feature type="chain" id="PRO_5047163020" evidence="2">
    <location>
        <begin position="46"/>
        <end position="321"/>
    </location>
</feature>
<keyword evidence="4" id="KW-0378">Hydrolase</keyword>
<feature type="domain" description="SGNH hydrolase-type esterase" evidence="3">
    <location>
        <begin position="63"/>
        <end position="297"/>
    </location>
</feature>
<accession>A0ABP6S017</accession>
<dbReference type="GO" id="GO:0016787">
    <property type="term" value="F:hydrolase activity"/>
    <property type="evidence" value="ECO:0007669"/>
    <property type="project" value="UniProtKB-KW"/>
</dbReference>
<evidence type="ECO:0000313" key="4">
    <source>
        <dbReference type="EMBL" id="GAA3364582.1"/>
    </source>
</evidence>
<dbReference type="Proteomes" id="UP001500483">
    <property type="component" value="Unassembled WGS sequence"/>
</dbReference>